<evidence type="ECO:0000313" key="7">
    <source>
        <dbReference type="EMBL" id="MFM9413578.1"/>
    </source>
</evidence>
<dbReference type="InterPro" id="IPR002716">
    <property type="entry name" value="PIN_dom"/>
</dbReference>
<feature type="domain" description="TRAM" evidence="6">
    <location>
        <begin position="255"/>
        <end position="316"/>
    </location>
</feature>
<dbReference type="SUPFAM" id="SSF88723">
    <property type="entry name" value="PIN domain-like"/>
    <property type="match status" value="1"/>
</dbReference>
<reference evidence="7 8" key="1">
    <citation type="journal article" date="2016" name="Int. J. Syst. Evol. Microbiol.">
        <title>Peptococcus simiae sp. nov., isolated from rhesus macaque faeces and emended description of the genus Peptococcus.</title>
        <authorList>
            <person name="Shkoporov A.N."/>
            <person name="Efimov B.A."/>
            <person name="Kondova I."/>
            <person name="Ouwerling B."/>
            <person name="Chaplin A.V."/>
            <person name="Shcherbakova V.A."/>
            <person name="Langermans J.A.M."/>
        </authorList>
    </citation>
    <scope>NUCLEOTIDE SEQUENCE [LARGE SCALE GENOMIC DNA]</scope>
    <source>
        <strain evidence="7 8">M108</strain>
    </source>
</reference>
<feature type="transmembrane region" description="Helical" evidence="5">
    <location>
        <begin position="34"/>
        <end position="55"/>
    </location>
</feature>
<keyword evidence="5" id="KW-0472">Membrane</keyword>
<dbReference type="RefSeq" id="WP_408977196.1">
    <property type="nucleotide sequence ID" value="NZ_JBJUVG010000004.1"/>
</dbReference>
<dbReference type="Gene3D" id="3.40.50.1010">
    <property type="entry name" value="5'-nuclease"/>
    <property type="match status" value="1"/>
</dbReference>
<dbReference type="Pfam" id="PF01938">
    <property type="entry name" value="TRAM"/>
    <property type="match status" value="1"/>
</dbReference>
<dbReference type="PANTHER" id="PTHR11603">
    <property type="entry name" value="AAA FAMILY ATPASE"/>
    <property type="match status" value="1"/>
</dbReference>
<organism evidence="7 8">
    <name type="scientific">Peptococcus simiae</name>
    <dbReference type="NCBI Taxonomy" id="1643805"/>
    <lineage>
        <taxon>Bacteria</taxon>
        <taxon>Bacillati</taxon>
        <taxon>Bacillota</taxon>
        <taxon>Clostridia</taxon>
        <taxon>Eubacteriales</taxon>
        <taxon>Peptococcaceae</taxon>
        <taxon>Peptococcus</taxon>
    </lineage>
</organism>
<dbReference type="CDD" id="cd09877">
    <property type="entry name" value="PIN_YacL-like"/>
    <property type="match status" value="1"/>
</dbReference>
<dbReference type="InterPro" id="IPR029060">
    <property type="entry name" value="PIN-like_dom_sf"/>
</dbReference>
<sequence>MLISFAIAQPLINAFVHGTRFLEARLSDVPLRGLVSGTLGLMAGLVVSLLIIPAVKTLPLIGAYMPLFIMLVLGYLGASMGYRWRDALVALPDTLIAHMSKRPERKPRKEVAKGAGDLAADFLPGTRPKVLDTSVIIDGRIVDIARSGFLEGPLIITPYVLDELRHIADSADALKRNRGRRGLDVLNDLRECGVQVVTLNKDYPEIVEVDAKLVMLAKDLQGCVVTNDYNLNKVASFQNVEVLNVNELAGAIKTVVLPGETMRVEVVGRGKGAHQGVGYLDDGTMIVVEGGRDRVGETLDVVVTSVIQTNAGRMIFVRLED</sequence>
<comment type="cofactor">
    <cofactor evidence="1">
        <name>Mg(2+)</name>
        <dbReference type="ChEBI" id="CHEBI:18420"/>
    </cofactor>
</comment>
<protein>
    <submittedName>
        <fullName evidence="7">PIN/TRAM domain-containing protein</fullName>
    </submittedName>
</protein>
<gene>
    <name evidence="7" type="ORF">ACKQTC_04280</name>
</gene>
<dbReference type="InterPro" id="IPR002792">
    <property type="entry name" value="TRAM_dom"/>
</dbReference>
<keyword evidence="5" id="KW-1133">Transmembrane helix</keyword>
<proteinExistence type="predicted"/>
<evidence type="ECO:0000313" key="8">
    <source>
        <dbReference type="Proteomes" id="UP001631949"/>
    </source>
</evidence>
<keyword evidence="2" id="KW-0540">Nuclease</keyword>
<evidence type="ECO:0000259" key="6">
    <source>
        <dbReference type="PROSITE" id="PS50926"/>
    </source>
</evidence>
<dbReference type="SMART" id="SM00670">
    <property type="entry name" value="PINc"/>
    <property type="match status" value="1"/>
</dbReference>
<dbReference type="Proteomes" id="UP001631949">
    <property type="component" value="Unassembled WGS sequence"/>
</dbReference>
<keyword evidence="8" id="KW-1185">Reference proteome</keyword>
<dbReference type="InterPro" id="IPR052041">
    <property type="entry name" value="Nucleic_acid_metab_PIN/TRAM"/>
</dbReference>
<comment type="caution">
    <text evidence="7">The sequence shown here is derived from an EMBL/GenBank/DDBJ whole genome shotgun (WGS) entry which is preliminary data.</text>
</comment>
<dbReference type="EMBL" id="JBJUVG010000004">
    <property type="protein sequence ID" value="MFM9413578.1"/>
    <property type="molecule type" value="Genomic_DNA"/>
</dbReference>
<evidence type="ECO:0000256" key="2">
    <source>
        <dbReference type="ARBA" id="ARBA00022722"/>
    </source>
</evidence>
<keyword evidence="3" id="KW-0378">Hydrolase</keyword>
<dbReference type="PANTHER" id="PTHR11603:SF147">
    <property type="entry name" value="MEMBRANE PROTEIN"/>
    <property type="match status" value="1"/>
</dbReference>
<dbReference type="PROSITE" id="PS50926">
    <property type="entry name" value="TRAM"/>
    <property type="match status" value="1"/>
</dbReference>
<evidence type="ECO:0000256" key="1">
    <source>
        <dbReference type="ARBA" id="ARBA00001946"/>
    </source>
</evidence>
<feature type="transmembrane region" description="Helical" evidence="5">
    <location>
        <begin position="61"/>
        <end position="78"/>
    </location>
</feature>
<name>A0ABW9GYA1_9FIRM</name>
<evidence type="ECO:0000256" key="4">
    <source>
        <dbReference type="ARBA" id="ARBA00022842"/>
    </source>
</evidence>
<accession>A0ABW9GYA1</accession>
<evidence type="ECO:0000256" key="3">
    <source>
        <dbReference type="ARBA" id="ARBA00022801"/>
    </source>
</evidence>
<keyword evidence="4" id="KW-0460">Magnesium</keyword>
<keyword evidence="5" id="KW-0812">Transmembrane</keyword>
<evidence type="ECO:0000256" key="5">
    <source>
        <dbReference type="SAM" id="Phobius"/>
    </source>
</evidence>